<dbReference type="InterPro" id="IPR003593">
    <property type="entry name" value="AAA+_ATPase"/>
</dbReference>
<dbReference type="FunFam" id="1.20.1250.20:FF:000013">
    <property type="entry name" value="MFS general substrate transporter"/>
    <property type="match status" value="1"/>
</dbReference>
<keyword evidence="6 9" id="KW-1133">Transmembrane helix</keyword>
<organism evidence="11 12">
    <name type="scientific">Lachnellula arida</name>
    <dbReference type="NCBI Taxonomy" id="1316785"/>
    <lineage>
        <taxon>Eukaryota</taxon>
        <taxon>Fungi</taxon>
        <taxon>Dikarya</taxon>
        <taxon>Ascomycota</taxon>
        <taxon>Pezizomycotina</taxon>
        <taxon>Leotiomycetes</taxon>
        <taxon>Helotiales</taxon>
        <taxon>Lachnaceae</taxon>
        <taxon>Lachnellula</taxon>
    </lineage>
</organism>
<dbReference type="GO" id="GO:0016020">
    <property type="term" value="C:membrane"/>
    <property type="evidence" value="ECO:0007669"/>
    <property type="project" value="UniProtKB-SubCell"/>
</dbReference>
<feature type="transmembrane region" description="Helical" evidence="9">
    <location>
        <begin position="1178"/>
        <end position="1200"/>
    </location>
</feature>
<dbReference type="PANTHER" id="PTHR43791">
    <property type="entry name" value="PERMEASE-RELATED"/>
    <property type="match status" value="1"/>
</dbReference>
<evidence type="ECO:0000256" key="5">
    <source>
        <dbReference type="ARBA" id="ARBA00022840"/>
    </source>
</evidence>
<comment type="subcellular location">
    <subcellularLocation>
        <location evidence="1">Membrane</location>
        <topology evidence="1">Multi-pass membrane protein</topology>
    </subcellularLocation>
</comment>
<evidence type="ECO:0000256" key="7">
    <source>
        <dbReference type="ARBA" id="ARBA00023136"/>
    </source>
</evidence>
<feature type="transmembrane region" description="Helical" evidence="9">
    <location>
        <begin position="1115"/>
        <end position="1138"/>
    </location>
</feature>
<feature type="domain" description="ABC transporter" evidence="10">
    <location>
        <begin position="373"/>
        <end position="704"/>
    </location>
</feature>
<dbReference type="FunFam" id="1.20.1250.20:FF:000018">
    <property type="entry name" value="MFS transporter permease"/>
    <property type="match status" value="1"/>
</dbReference>
<keyword evidence="5 11" id="KW-0067">ATP-binding</keyword>
<dbReference type="Pfam" id="PF00005">
    <property type="entry name" value="ABC_tran"/>
    <property type="match status" value="2"/>
</dbReference>
<feature type="region of interest" description="Disordered" evidence="8">
    <location>
        <begin position="684"/>
        <end position="772"/>
    </location>
</feature>
<dbReference type="InterPro" id="IPR011701">
    <property type="entry name" value="MFS"/>
</dbReference>
<evidence type="ECO:0000256" key="6">
    <source>
        <dbReference type="ARBA" id="ARBA00022989"/>
    </source>
</evidence>
<evidence type="ECO:0000256" key="4">
    <source>
        <dbReference type="ARBA" id="ARBA00022741"/>
    </source>
</evidence>
<dbReference type="GO" id="GO:0005524">
    <property type="term" value="F:ATP binding"/>
    <property type="evidence" value="ECO:0007669"/>
    <property type="project" value="UniProtKB-KW"/>
</dbReference>
<evidence type="ECO:0000256" key="9">
    <source>
        <dbReference type="SAM" id="Phobius"/>
    </source>
</evidence>
<dbReference type="OrthoDB" id="10255969at2759"/>
<comment type="caution">
    <text evidence="11">The sequence shown here is derived from an EMBL/GenBank/DDBJ whole genome shotgun (WGS) entry which is preliminary data.</text>
</comment>
<feature type="transmembrane region" description="Helical" evidence="9">
    <location>
        <begin position="880"/>
        <end position="899"/>
    </location>
</feature>
<dbReference type="InterPro" id="IPR027417">
    <property type="entry name" value="P-loop_NTPase"/>
</dbReference>
<evidence type="ECO:0000313" key="12">
    <source>
        <dbReference type="Proteomes" id="UP000469559"/>
    </source>
</evidence>
<name>A0A8T9B263_9HELO</name>
<evidence type="ECO:0000259" key="10">
    <source>
        <dbReference type="PROSITE" id="PS50893"/>
    </source>
</evidence>
<dbReference type="SUPFAM" id="SSF103473">
    <property type="entry name" value="MFS general substrate transporter"/>
    <property type="match status" value="1"/>
</dbReference>
<feature type="transmembrane region" description="Helical" evidence="9">
    <location>
        <begin position="940"/>
        <end position="962"/>
    </location>
</feature>
<reference evidence="11 12" key="1">
    <citation type="submission" date="2018-05" db="EMBL/GenBank/DDBJ databases">
        <title>Whole genome sequencing for identification of molecular markers to develop diagnostic detection tools for the regulated plant pathogen Lachnellula willkommii.</title>
        <authorList>
            <person name="Giroux E."/>
            <person name="Bilodeau G."/>
        </authorList>
    </citation>
    <scope>NUCLEOTIDE SEQUENCE [LARGE SCALE GENOMIC DNA]</scope>
    <source>
        <strain evidence="11 12">CBS 203.66</strain>
    </source>
</reference>
<feature type="domain" description="ABC transporter" evidence="10">
    <location>
        <begin position="28"/>
        <end position="306"/>
    </location>
</feature>
<protein>
    <submittedName>
        <fullName evidence="11">Putative ABC transporter ATP-binding protein</fullName>
    </submittedName>
</protein>
<dbReference type="GO" id="GO:0022857">
    <property type="term" value="F:transmembrane transporter activity"/>
    <property type="evidence" value="ECO:0007669"/>
    <property type="project" value="InterPro"/>
</dbReference>
<feature type="transmembrane region" description="Helical" evidence="9">
    <location>
        <begin position="905"/>
        <end position="928"/>
    </location>
</feature>
<evidence type="ECO:0000313" key="11">
    <source>
        <dbReference type="EMBL" id="TVY13436.1"/>
    </source>
</evidence>
<keyword evidence="2" id="KW-0813">Transport</keyword>
<dbReference type="InterPro" id="IPR003439">
    <property type="entry name" value="ABC_transporter-like_ATP-bd"/>
</dbReference>
<dbReference type="EMBL" id="QGMF01000967">
    <property type="protein sequence ID" value="TVY13436.1"/>
    <property type="molecule type" value="Genomic_DNA"/>
</dbReference>
<dbReference type="PANTHER" id="PTHR43791:SF27">
    <property type="entry name" value="TRANSPORTER, PUTATIVE (AFU_ORTHOLOGUE AFUA_2G15730)-RELATED"/>
    <property type="match status" value="1"/>
</dbReference>
<dbReference type="AlphaFoldDB" id="A0A8T9B263"/>
<proteinExistence type="predicted"/>
<evidence type="ECO:0000256" key="1">
    <source>
        <dbReference type="ARBA" id="ARBA00004141"/>
    </source>
</evidence>
<dbReference type="GO" id="GO:0016887">
    <property type="term" value="F:ATP hydrolysis activity"/>
    <property type="evidence" value="ECO:0007669"/>
    <property type="project" value="InterPro"/>
</dbReference>
<dbReference type="PROSITE" id="PS50893">
    <property type="entry name" value="ABC_TRANSPORTER_2"/>
    <property type="match status" value="2"/>
</dbReference>
<keyword evidence="4" id="KW-0547">Nucleotide-binding</keyword>
<keyword evidence="7 9" id="KW-0472">Membrane</keyword>
<feature type="region of interest" description="Disordered" evidence="8">
    <location>
        <begin position="338"/>
        <end position="362"/>
    </location>
</feature>
<feature type="compositionally biased region" description="Basic and acidic residues" evidence="8">
    <location>
        <begin position="734"/>
        <end position="743"/>
    </location>
</feature>
<dbReference type="SMART" id="SM00382">
    <property type="entry name" value="AAA"/>
    <property type="match status" value="2"/>
</dbReference>
<feature type="compositionally biased region" description="Polar residues" evidence="8">
    <location>
        <begin position="696"/>
        <end position="705"/>
    </location>
</feature>
<evidence type="ECO:0000256" key="3">
    <source>
        <dbReference type="ARBA" id="ARBA00022692"/>
    </source>
</evidence>
<keyword evidence="3 9" id="KW-0812">Transmembrane</keyword>
<feature type="transmembrane region" description="Helical" evidence="9">
    <location>
        <begin position="1089"/>
        <end position="1109"/>
    </location>
</feature>
<feature type="transmembrane region" description="Helical" evidence="9">
    <location>
        <begin position="1024"/>
        <end position="1045"/>
    </location>
</feature>
<evidence type="ECO:0000256" key="2">
    <source>
        <dbReference type="ARBA" id="ARBA00022448"/>
    </source>
</evidence>
<feature type="transmembrane region" description="Helical" evidence="9">
    <location>
        <begin position="854"/>
        <end position="873"/>
    </location>
</feature>
<dbReference type="Pfam" id="PF07690">
    <property type="entry name" value="MFS_1"/>
    <property type="match status" value="1"/>
</dbReference>
<dbReference type="Proteomes" id="UP000469559">
    <property type="component" value="Unassembled WGS sequence"/>
</dbReference>
<feature type="transmembrane region" description="Helical" evidence="9">
    <location>
        <begin position="1057"/>
        <end position="1077"/>
    </location>
</feature>
<feature type="compositionally biased region" description="Low complexity" evidence="8">
    <location>
        <begin position="338"/>
        <end position="348"/>
    </location>
</feature>
<dbReference type="Gene3D" id="1.20.1250.20">
    <property type="entry name" value="MFS general substrate transporter like domains"/>
    <property type="match status" value="2"/>
</dbReference>
<gene>
    <name evidence="11" type="primary">SPAC323.04</name>
    <name evidence="11" type="ORF">LARI1_G009213</name>
</gene>
<dbReference type="Gene3D" id="3.40.50.300">
    <property type="entry name" value="P-loop containing nucleotide triphosphate hydrolases"/>
    <property type="match status" value="2"/>
</dbReference>
<dbReference type="InterPro" id="IPR036259">
    <property type="entry name" value="MFS_trans_sf"/>
</dbReference>
<feature type="compositionally biased region" description="Acidic residues" evidence="8">
    <location>
        <begin position="710"/>
        <end position="721"/>
    </location>
</feature>
<sequence length="1229" mass="136116">MRRPLVRLFPRSISSRRYGTSTTRPPIIRISNGTFYRHHPNSSLASTTPNPPLFEGLNFELPSFASKKEYWSIIGPSSSGKTTLLQILGGKHLAIPPTARSYPYLESDEIEKKDHQLRNPERAIKHVGFDGEQGLGGQAPQSAYLSARYESRREDTDFSVLDYLQGNTELNPSQDIGSKKVDTASLERVIRDLRLDDLVDMPVSNLSNGQTRRARIARALLGKPEVLLLDEPFMGLDPLTVLSLSPMLRGLAEANAPRLVLSLRPQDPIPDWITHVVVLTNHCQIGFQGAKETVLEYMKDHVKVVRKGDIKADPHMPLFSLHAIGRSLDEDGIINAGLPPNSSPSLSPTAVSRDGYLLKDPRPQEIGSPIIEMEGASISYGSKPVLGNWKQEVDGELRDGLWWTVKRGERWGIFGPNGSGKTTLLSLICSDHPQTYSLPIRLFGRSRLPEPGQPGISIFDIQARIGHSSPEIHNHIPRSFTLRQVLENAWSDTFQGVPKLDATASEKIDACLTWFKRDFRPGVYRDTRPESAEQLQRLESRESLHVTSPTTEAQVEAEFESRPTWADDLLFGGLPFSAQRVALFLRAIVKQPDLVILDEAFSGMDDRLRDKCLLFLAHGEAKKSSWKKRTRRHRVSNSIASLAGNVKVGGLTKDQALICISHVREEIPGSIREWICLPEANTAMESRHSPTEELSPDSSSPSNARLTPDADSDDSDLEMSELGELGESYKLQRRSSDPEKVWDAEGGEDDDVGEEEEYEDDSGQRRRASVSTTQSYQLYTPDEERAVVRKFDRKLVLFVALLYMLSFLDRSSIYPLPPPIQSQQRANSLDIDIGNAKIAGLDIDLELDSYRYEWVITAFYIAYICFEWMSILWKIIPAHIYISAIVLSWGLIASLQSIATSFAGLLVLRTLLGIGEAGFTGIPFYLSFFFKREELALRTGFFISAAPLATSFASTLACAIIALGEHGPIAPWRLLFLMEGFPSVLVAVVAWSIIPDSPPLRPTSPRAKNASPVSASGNPNPKTYLTAAMFFLTNLAFASLPIFLPTIIHEMGHSPKIAQALSAPPYLLAFLAVLLTAHLSDKHRARSPFIIFHALLSALGYALICISGLCGWNNWIRYAGVYPAAVGFFSVVTIVITWSINNQEGESRQGAGFAILQVIGQCGPLVGVRLYPEEEAPFYVRGMGVCAGAMAGVAILALGLRVYLGRKNRRVEYGKIGDRGGKEAFRYML</sequence>
<feature type="compositionally biased region" description="Acidic residues" evidence="8">
    <location>
        <begin position="745"/>
        <end position="761"/>
    </location>
</feature>
<evidence type="ECO:0000256" key="8">
    <source>
        <dbReference type="SAM" id="MobiDB-lite"/>
    </source>
</evidence>
<dbReference type="SUPFAM" id="SSF52540">
    <property type="entry name" value="P-loop containing nucleoside triphosphate hydrolases"/>
    <property type="match status" value="2"/>
</dbReference>
<accession>A0A8T9B263</accession>
<keyword evidence="12" id="KW-1185">Reference proteome</keyword>